<reference evidence="2 3" key="1">
    <citation type="submission" date="2024-09" db="EMBL/GenBank/DDBJ databases">
        <authorList>
            <person name="Sun Q."/>
            <person name="Mori K."/>
        </authorList>
    </citation>
    <scope>NUCLEOTIDE SEQUENCE [LARGE SCALE GENOMIC DNA]</scope>
    <source>
        <strain evidence="2 3">TBRC 0563</strain>
    </source>
</reference>
<evidence type="ECO:0000313" key="2">
    <source>
        <dbReference type="EMBL" id="MFB9840256.1"/>
    </source>
</evidence>
<sequence>LFVPLQIVYLSPFLVPVWIAGIRRLWRDPELRWARPMVVAYPLLCVMVVASGGKSYYALPLLLVLTAAGCEPLARRARGRGRTAVLVGGGVLAAITSGLASLPLLPTGALSAVNGINAEQGEQVGWPALTSAVAARWSAIPPAERAHAVIFTENYGEHGAITRFGPRHGLPTPYSAHMSDADWGPPPDSATGPVVLVYQDGDRSIGRFFTGCRPGSRVDTGVDDQEQGAHVDLCTGTTGPWSAIWPRLRHYY</sequence>
<evidence type="ECO:0000256" key="1">
    <source>
        <dbReference type="SAM" id="Phobius"/>
    </source>
</evidence>
<dbReference type="RefSeq" id="WP_378213480.1">
    <property type="nucleotide sequence ID" value="NZ_JBHLZP010000994.1"/>
</dbReference>
<evidence type="ECO:0008006" key="4">
    <source>
        <dbReference type="Google" id="ProtNLM"/>
    </source>
</evidence>
<comment type="caution">
    <text evidence="2">The sequence shown here is derived from an EMBL/GenBank/DDBJ whole genome shotgun (WGS) entry which is preliminary data.</text>
</comment>
<dbReference type="Proteomes" id="UP001589627">
    <property type="component" value="Unassembled WGS sequence"/>
</dbReference>
<name>A0ABV5Z0I8_9ACTN</name>
<protein>
    <recommendedName>
        <fullName evidence="4">Mannosyltransferase</fullName>
    </recommendedName>
</protein>
<organism evidence="2 3">
    <name type="scientific">Actinoallomurus acaciae</name>
    <dbReference type="NCBI Taxonomy" id="502577"/>
    <lineage>
        <taxon>Bacteria</taxon>
        <taxon>Bacillati</taxon>
        <taxon>Actinomycetota</taxon>
        <taxon>Actinomycetes</taxon>
        <taxon>Streptosporangiales</taxon>
        <taxon>Thermomonosporaceae</taxon>
        <taxon>Actinoallomurus</taxon>
    </lineage>
</organism>
<accession>A0ABV5Z0I8</accession>
<dbReference type="EMBL" id="JBHLZP010000994">
    <property type="protein sequence ID" value="MFB9840256.1"/>
    <property type="molecule type" value="Genomic_DNA"/>
</dbReference>
<keyword evidence="3" id="KW-1185">Reference proteome</keyword>
<evidence type="ECO:0000313" key="3">
    <source>
        <dbReference type="Proteomes" id="UP001589627"/>
    </source>
</evidence>
<gene>
    <name evidence="2" type="ORF">ACFFNX_49720</name>
</gene>
<keyword evidence="1" id="KW-0812">Transmembrane</keyword>
<feature type="non-terminal residue" evidence="2">
    <location>
        <position position="1"/>
    </location>
</feature>
<feature type="transmembrane region" description="Helical" evidence="1">
    <location>
        <begin position="86"/>
        <end position="105"/>
    </location>
</feature>
<feature type="transmembrane region" description="Helical" evidence="1">
    <location>
        <begin position="6"/>
        <end position="26"/>
    </location>
</feature>
<keyword evidence="1" id="KW-0472">Membrane</keyword>
<proteinExistence type="predicted"/>
<keyword evidence="1" id="KW-1133">Transmembrane helix</keyword>